<dbReference type="EMBL" id="LJBN01000119">
    <property type="protein sequence ID" value="OOQ88383.1"/>
    <property type="molecule type" value="Genomic_DNA"/>
</dbReference>
<dbReference type="InterPro" id="IPR009080">
    <property type="entry name" value="tRNAsynth_Ia_anticodon-bd"/>
</dbReference>
<sequence>MATSRVAFRSLSRASQFLGARRPWTCSTCRNGVTSRFQRGVATTPEAPKKPYYVTTPIFYVNAAPHVGHFYTMVIADIIKRWQVLLGNDARLLTGTDEHGMKIQQAALAAGMDTQAFCDMNCRTFETLAKAANLNNDHFIRTTDSSHRDAVQYFWEMLNHRGHIYTSKHEGWYSVSDETFYPQTQVQNSLDPTTGRKRMVSLSRVSFTTSIAAHQSRQVSIETGKEVEWSSETNYHFRLSAFQDRLLELYNRPDSFITPSKYATAVIQSVSSGLTDLSISRPAERLTWGIPVPGDDTQTIYVWLDALVNYLTYAGYPFPPGQEKSSIWPANVHVVGKDIVRFHCVYWPAFLMALDLPLPRNVLVHGHWTMNREKMSKSTGNVVNPFFAIDRFGVDGMRFFLAYQGGLSDDADYDNSFIIRDYKKWLQGGIGNLAYRTIGCAKGKLHSYIQDATSDKLPAASTADEEHQAMLIATPLKVAELMTGLNPRAALQEIMSIIEKTNKYFHAAEPWKSANPQWVLYNVAESLRISAILLQPFMPDKSRELLDLLRVDTSNPAKRAISATVYGSDPDYGEDIRKGMLFPPLLTEE</sequence>
<evidence type="ECO:0000256" key="4">
    <source>
        <dbReference type="ARBA" id="ARBA00022741"/>
    </source>
</evidence>
<dbReference type="PANTHER" id="PTHR43326:SF1">
    <property type="entry name" value="METHIONINE--TRNA LIGASE, MITOCHONDRIAL"/>
    <property type="match status" value="1"/>
</dbReference>
<dbReference type="InterPro" id="IPR033911">
    <property type="entry name" value="MetRS_core"/>
</dbReference>
<dbReference type="CDD" id="cd07957">
    <property type="entry name" value="Anticodon_Ia_Met"/>
    <property type="match status" value="1"/>
</dbReference>
<protein>
    <recommendedName>
        <fullName evidence="9">Probable methionine--tRNA ligase, mitochondrial</fullName>
        <ecNumber evidence="2">6.1.1.10</ecNumber>
    </recommendedName>
</protein>
<keyword evidence="5 10" id="KW-0067">ATP-binding</keyword>
<dbReference type="SUPFAM" id="SSF52374">
    <property type="entry name" value="Nucleotidylyl transferase"/>
    <property type="match status" value="1"/>
</dbReference>
<dbReference type="PANTHER" id="PTHR43326">
    <property type="entry name" value="METHIONYL-TRNA SYNTHETASE"/>
    <property type="match status" value="1"/>
</dbReference>
<comment type="caution">
    <text evidence="12">The sequence shown here is derived from an EMBL/GenBank/DDBJ whole genome shotgun (WGS) entry which is preliminary data.</text>
</comment>
<evidence type="ECO:0000256" key="9">
    <source>
        <dbReference type="ARBA" id="ARBA00068817"/>
    </source>
</evidence>
<dbReference type="GO" id="GO:0004825">
    <property type="term" value="F:methionine-tRNA ligase activity"/>
    <property type="evidence" value="ECO:0007669"/>
    <property type="project" value="UniProtKB-EC"/>
</dbReference>
<dbReference type="NCBIfam" id="TIGR00398">
    <property type="entry name" value="metG"/>
    <property type="match status" value="1"/>
</dbReference>
<dbReference type="Gene3D" id="2.170.220.10">
    <property type="match status" value="1"/>
</dbReference>
<evidence type="ECO:0000256" key="5">
    <source>
        <dbReference type="ARBA" id="ARBA00022840"/>
    </source>
</evidence>
<dbReference type="Gene3D" id="1.10.730.10">
    <property type="entry name" value="Isoleucyl-tRNA Synthetase, Domain 1"/>
    <property type="match status" value="1"/>
</dbReference>
<dbReference type="SUPFAM" id="SSF47323">
    <property type="entry name" value="Anticodon-binding domain of a subclass of class I aminoacyl-tRNA synthetases"/>
    <property type="match status" value="1"/>
</dbReference>
<dbReference type="Gene3D" id="3.40.50.620">
    <property type="entry name" value="HUPs"/>
    <property type="match status" value="1"/>
</dbReference>
<keyword evidence="4 10" id="KW-0547">Nucleotide-binding</keyword>
<dbReference type="PRINTS" id="PR01041">
    <property type="entry name" value="TRNASYNTHMET"/>
</dbReference>
<evidence type="ECO:0000256" key="6">
    <source>
        <dbReference type="ARBA" id="ARBA00022917"/>
    </source>
</evidence>
<gene>
    <name evidence="12" type="ORF">PEBR_13694</name>
</gene>
<keyword evidence="7 10" id="KW-0030">Aminoacyl-tRNA synthetase</keyword>
<evidence type="ECO:0000259" key="11">
    <source>
        <dbReference type="Pfam" id="PF09334"/>
    </source>
</evidence>
<evidence type="ECO:0000256" key="7">
    <source>
        <dbReference type="ARBA" id="ARBA00023146"/>
    </source>
</evidence>
<dbReference type="GO" id="GO:0005739">
    <property type="term" value="C:mitochondrion"/>
    <property type="evidence" value="ECO:0007669"/>
    <property type="project" value="UniProtKB-ARBA"/>
</dbReference>
<evidence type="ECO:0000313" key="13">
    <source>
        <dbReference type="Proteomes" id="UP000190744"/>
    </source>
</evidence>
<evidence type="ECO:0000256" key="2">
    <source>
        <dbReference type="ARBA" id="ARBA00012838"/>
    </source>
</evidence>
<dbReference type="FunFam" id="2.170.220.10:FF:000001">
    <property type="entry name" value="methionine--tRNA ligase, mitochondrial"/>
    <property type="match status" value="1"/>
</dbReference>
<dbReference type="InterPro" id="IPR014758">
    <property type="entry name" value="Met-tRNA_synth"/>
</dbReference>
<keyword evidence="3 10" id="KW-0436">Ligase</keyword>
<comment type="catalytic activity">
    <reaction evidence="8">
        <text>tRNA(Met) + L-methionine + ATP = L-methionyl-tRNA(Met) + AMP + diphosphate</text>
        <dbReference type="Rhea" id="RHEA:13481"/>
        <dbReference type="Rhea" id="RHEA-COMP:9667"/>
        <dbReference type="Rhea" id="RHEA-COMP:9698"/>
        <dbReference type="ChEBI" id="CHEBI:30616"/>
        <dbReference type="ChEBI" id="CHEBI:33019"/>
        <dbReference type="ChEBI" id="CHEBI:57844"/>
        <dbReference type="ChEBI" id="CHEBI:78442"/>
        <dbReference type="ChEBI" id="CHEBI:78530"/>
        <dbReference type="ChEBI" id="CHEBI:456215"/>
        <dbReference type="EC" id="6.1.1.10"/>
    </reaction>
</comment>
<evidence type="ECO:0000256" key="1">
    <source>
        <dbReference type="ARBA" id="ARBA00005594"/>
    </source>
</evidence>
<evidence type="ECO:0000256" key="10">
    <source>
        <dbReference type="RuleBase" id="RU363039"/>
    </source>
</evidence>
<dbReference type="InterPro" id="IPR041872">
    <property type="entry name" value="Anticodon_Met"/>
</dbReference>
<name>A0A1S9RS75_PENBI</name>
<dbReference type="InterPro" id="IPR023457">
    <property type="entry name" value="Met-tRNA_synth_2"/>
</dbReference>
<evidence type="ECO:0000256" key="8">
    <source>
        <dbReference type="ARBA" id="ARBA00047364"/>
    </source>
</evidence>
<feature type="domain" description="Methionyl/Leucyl tRNA synthetase" evidence="11">
    <location>
        <begin position="52"/>
        <end position="437"/>
    </location>
</feature>
<evidence type="ECO:0000256" key="3">
    <source>
        <dbReference type="ARBA" id="ARBA00022598"/>
    </source>
</evidence>
<dbReference type="CDD" id="cd00814">
    <property type="entry name" value="MetRS_core"/>
    <property type="match status" value="1"/>
</dbReference>
<comment type="similarity">
    <text evidence="1 10">Belongs to the class-I aminoacyl-tRNA synthetase family.</text>
</comment>
<organism evidence="12 13">
    <name type="scientific">Penicillium brasilianum</name>
    <dbReference type="NCBI Taxonomy" id="104259"/>
    <lineage>
        <taxon>Eukaryota</taxon>
        <taxon>Fungi</taxon>
        <taxon>Dikarya</taxon>
        <taxon>Ascomycota</taxon>
        <taxon>Pezizomycotina</taxon>
        <taxon>Eurotiomycetes</taxon>
        <taxon>Eurotiomycetidae</taxon>
        <taxon>Eurotiales</taxon>
        <taxon>Aspergillaceae</taxon>
        <taxon>Penicillium</taxon>
    </lineage>
</organism>
<dbReference type="GO" id="GO:0006431">
    <property type="term" value="P:methionyl-tRNA aminoacylation"/>
    <property type="evidence" value="ECO:0007669"/>
    <property type="project" value="InterPro"/>
</dbReference>
<dbReference type="GO" id="GO:0005524">
    <property type="term" value="F:ATP binding"/>
    <property type="evidence" value="ECO:0007669"/>
    <property type="project" value="UniProtKB-KW"/>
</dbReference>
<dbReference type="InterPro" id="IPR014729">
    <property type="entry name" value="Rossmann-like_a/b/a_fold"/>
</dbReference>
<dbReference type="Proteomes" id="UP000190744">
    <property type="component" value="Unassembled WGS sequence"/>
</dbReference>
<proteinExistence type="inferred from homology"/>
<keyword evidence="6 10" id="KW-0648">Protein biosynthesis</keyword>
<dbReference type="InterPro" id="IPR015413">
    <property type="entry name" value="Methionyl/Leucyl_tRNA_Synth"/>
</dbReference>
<dbReference type="AlphaFoldDB" id="A0A1S9RS75"/>
<reference evidence="13" key="1">
    <citation type="submission" date="2015-09" db="EMBL/GenBank/DDBJ databases">
        <authorList>
            <person name="Fill T.P."/>
            <person name="Baretta J.F."/>
            <person name="de Almeida L.G."/>
            <person name="Rocha M."/>
            <person name="de Souza D.H."/>
            <person name="Malavazi I."/>
            <person name="Cerdeira L.T."/>
            <person name="Hong H."/>
            <person name="Samborskyy M."/>
            <person name="de Vasconcelos A.T."/>
            <person name="Leadlay P."/>
            <person name="Rodrigues-Filho E."/>
        </authorList>
    </citation>
    <scope>NUCLEOTIDE SEQUENCE [LARGE SCALE GENOMIC DNA]</scope>
    <source>
        <strain evidence="13">LaBioMMi 136</strain>
    </source>
</reference>
<dbReference type="Pfam" id="PF09334">
    <property type="entry name" value="tRNA-synt_1g"/>
    <property type="match status" value="1"/>
</dbReference>
<evidence type="ECO:0000313" key="12">
    <source>
        <dbReference type="EMBL" id="OOQ88383.1"/>
    </source>
</evidence>
<dbReference type="EC" id="6.1.1.10" evidence="2"/>
<accession>A0A1S9RS75</accession>